<dbReference type="InterPro" id="IPR008936">
    <property type="entry name" value="Rho_GTPase_activation_prot"/>
</dbReference>
<dbReference type="SMART" id="SM00324">
    <property type="entry name" value="RhoGAP"/>
    <property type="match status" value="1"/>
</dbReference>
<dbReference type="InterPro" id="IPR001683">
    <property type="entry name" value="PX_dom"/>
</dbReference>
<dbReference type="InterPro" id="IPR011993">
    <property type="entry name" value="PH-like_dom_sf"/>
</dbReference>
<feature type="region of interest" description="Disordered" evidence="2">
    <location>
        <begin position="139"/>
        <end position="197"/>
    </location>
</feature>
<feature type="compositionally biased region" description="Polar residues" evidence="2">
    <location>
        <begin position="540"/>
        <end position="549"/>
    </location>
</feature>
<sequence length="933" mass="102460">MTTNLANISPASPDLLEGSTEMHNDKLWKIVKKQRQLILELQKALTEMTQERDHLLSILGNTNTSMTGLVSPEHRSLTDDSLSSSSSSGSSSIGRTTVMPPPRSPHRKAERIIPPANAIVDNDAQLFAKYQCSVSPVDDAMLPPQLPPSKTTTSVSSSEKAAPVPRPTTSTHTGTRGTRKHQIRRASSQPAISPSGIPVKVSLSDSLTAVSVHVLGSNMRTNSKGKNVVSFTISVKKRSADLWCIEKLYSDFLALDAQLKQHNNRAVRTSSKACKLPDKTLFATHAPSKAEQRKIAIEKYLQHVIDVPWKDPTPLRTFLDSNKVENTTSQSISGRKQGYLATKRGKSFGGWKSRYFVLHGSQLRYYESRGGALLGTIHLAGSQVIRQHTHSSAQSQTDTRHAFLILEPKRGSATDVHRHVLCADTDDERDSWVEVLSRHISSDRSKTAPAAAPKPSPSKSSRSTASKQAASERKVSKEDIRPIAAVPMTESHHMQNAKLAHNRQPYRSNSDTSLHPSDATFSSRLDRKPLRSSLDQAMFGQSNQAQSHKSGVLSEPTSPTEESSRFVLGNRSPSTPDDKKKRSSRKTFWARKIFASSDATSGMSSTQGLRGFLSRNSNDANADVSFAYPPPPPPPSHHRTTTPDTSSKVFGVPLEQAIQSSRISDKHELPAVVYRCIEYLEAKQATQEEGIYRLSGSAVKIRALKEEFDQGADVNLLESGVYHDTHAVAGLLKLWLRELPGSVLTQELLGEFLPVIDLADRDERIKELGRLVSMLPLANYTLLRILCAHLIRVVQYAETNKMTIRNVGIIFSPTLQIPAGIFSLFLSEFDYIFWTNTGTAPPSPPEETVDMPVEAEEPIHPTQQCLQVPVSLATRSNRNSVHFMDTVPMEMVGLEKGNAVVQGDDDSLDDIDLSAVDGEDESATTPTTTTPIT</sequence>
<feature type="region of interest" description="Disordered" evidence="2">
    <location>
        <begin position="62"/>
        <end position="111"/>
    </location>
</feature>
<dbReference type="PANTHER" id="PTHR23176">
    <property type="entry name" value="RHO/RAC/CDC GTPASE-ACTIVATING PROTEIN"/>
    <property type="match status" value="1"/>
</dbReference>
<proteinExistence type="predicted"/>
<dbReference type="GO" id="GO:0007165">
    <property type="term" value="P:signal transduction"/>
    <property type="evidence" value="ECO:0007669"/>
    <property type="project" value="InterPro"/>
</dbReference>
<dbReference type="SUPFAM" id="SSF64268">
    <property type="entry name" value="PX domain"/>
    <property type="match status" value="1"/>
</dbReference>
<dbReference type="Pfam" id="PF00787">
    <property type="entry name" value="PX"/>
    <property type="match status" value="1"/>
</dbReference>
<dbReference type="EMBL" id="MCGN01000003">
    <property type="protein sequence ID" value="ORY98852.1"/>
    <property type="molecule type" value="Genomic_DNA"/>
</dbReference>
<dbReference type="GO" id="GO:0035091">
    <property type="term" value="F:phosphatidylinositol binding"/>
    <property type="evidence" value="ECO:0007669"/>
    <property type="project" value="InterPro"/>
</dbReference>
<dbReference type="PROSITE" id="PS50238">
    <property type="entry name" value="RHOGAP"/>
    <property type="match status" value="1"/>
</dbReference>
<evidence type="ECO:0000259" key="4">
    <source>
        <dbReference type="PROSITE" id="PS50195"/>
    </source>
</evidence>
<dbReference type="CDD" id="cd06093">
    <property type="entry name" value="PX_domain"/>
    <property type="match status" value="1"/>
</dbReference>
<dbReference type="SUPFAM" id="SSF50729">
    <property type="entry name" value="PH domain-like"/>
    <property type="match status" value="1"/>
</dbReference>
<evidence type="ECO:0000259" key="5">
    <source>
        <dbReference type="PROSITE" id="PS50238"/>
    </source>
</evidence>
<organism evidence="6 7">
    <name type="scientific">Syncephalastrum racemosum</name>
    <name type="common">Filamentous fungus</name>
    <dbReference type="NCBI Taxonomy" id="13706"/>
    <lineage>
        <taxon>Eukaryota</taxon>
        <taxon>Fungi</taxon>
        <taxon>Fungi incertae sedis</taxon>
        <taxon>Mucoromycota</taxon>
        <taxon>Mucoromycotina</taxon>
        <taxon>Mucoromycetes</taxon>
        <taxon>Mucorales</taxon>
        <taxon>Syncephalastraceae</taxon>
        <taxon>Syncephalastrum</taxon>
    </lineage>
</organism>
<evidence type="ECO:0000256" key="2">
    <source>
        <dbReference type="SAM" id="MobiDB-lite"/>
    </source>
</evidence>
<feature type="domain" description="PH" evidence="3">
    <location>
        <begin position="333"/>
        <end position="441"/>
    </location>
</feature>
<name>A0A1X2HIK5_SYNRA</name>
<feature type="compositionally biased region" description="Polar residues" evidence="2">
    <location>
        <begin position="505"/>
        <end position="523"/>
    </location>
</feature>
<dbReference type="SUPFAM" id="SSF48350">
    <property type="entry name" value="GTPase activation domain, GAP"/>
    <property type="match status" value="1"/>
</dbReference>
<comment type="caution">
    <text evidence="6">The sequence shown here is derived from an EMBL/GenBank/DDBJ whole genome shotgun (WGS) entry which is preliminary data.</text>
</comment>
<keyword evidence="1" id="KW-0343">GTPase activation</keyword>
<dbReference type="Pfam" id="PF00169">
    <property type="entry name" value="PH"/>
    <property type="match status" value="1"/>
</dbReference>
<reference evidence="6 7" key="1">
    <citation type="submission" date="2016-07" db="EMBL/GenBank/DDBJ databases">
        <title>Pervasive Adenine N6-methylation of Active Genes in Fungi.</title>
        <authorList>
            <consortium name="DOE Joint Genome Institute"/>
            <person name="Mondo S.J."/>
            <person name="Dannebaum R.O."/>
            <person name="Kuo R.C."/>
            <person name="Labutti K."/>
            <person name="Haridas S."/>
            <person name="Kuo A."/>
            <person name="Salamov A."/>
            <person name="Ahrendt S.R."/>
            <person name="Lipzen A."/>
            <person name="Sullivan W."/>
            <person name="Andreopoulos W.B."/>
            <person name="Clum A."/>
            <person name="Lindquist E."/>
            <person name="Daum C."/>
            <person name="Ramamoorthy G.K."/>
            <person name="Gryganskyi A."/>
            <person name="Culley D."/>
            <person name="Magnuson J.K."/>
            <person name="James T.Y."/>
            <person name="O'Malley M.A."/>
            <person name="Stajich J.E."/>
            <person name="Spatafora J.W."/>
            <person name="Visel A."/>
            <person name="Grigoriev I.V."/>
        </authorList>
    </citation>
    <scope>NUCLEOTIDE SEQUENCE [LARGE SCALE GENOMIC DNA]</scope>
    <source>
        <strain evidence="6 7">NRRL 2496</strain>
    </source>
</reference>
<feature type="domain" description="Rho-GAP" evidence="5">
    <location>
        <begin position="652"/>
        <end position="860"/>
    </location>
</feature>
<dbReference type="STRING" id="13706.A0A1X2HIK5"/>
<dbReference type="Gene3D" id="2.30.29.30">
    <property type="entry name" value="Pleckstrin-homology domain (PH domain)/Phosphotyrosine-binding domain (PTB)"/>
    <property type="match status" value="1"/>
</dbReference>
<feature type="compositionally biased region" description="Low complexity" evidence="2">
    <location>
        <begin position="167"/>
        <end position="176"/>
    </location>
</feature>
<dbReference type="Gene3D" id="3.30.1520.10">
    <property type="entry name" value="Phox-like domain"/>
    <property type="match status" value="1"/>
</dbReference>
<feature type="compositionally biased region" description="Low complexity" evidence="2">
    <location>
        <begin position="149"/>
        <end position="158"/>
    </location>
</feature>
<feature type="region of interest" description="Disordered" evidence="2">
    <location>
        <begin position="621"/>
        <end position="646"/>
    </location>
</feature>
<dbReference type="InterPro" id="IPR001849">
    <property type="entry name" value="PH_domain"/>
</dbReference>
<evidence type="ECO:0000313" key="6">
    <source>
        <dbReference type="EMBL" id="ORY98852.1"/>
    </source>
</evidence>
<dbReference type="Pfam" id="PF00620">
    <property type="entry name" value="RhoGAP"/>
    <property type="match status" value="1"/>
</dbReference>
<protein>
    <recommendedName>
        <fullName evidence="8">RhoGAP-domain-containing protein</fullName>
    </recommendedName>
</protein>
<dbReference type="PANTHER" id="PTHR23176:SF129">
    <property type="entry name" value="RHO GTPASE ACTIVATING PROTEIN AT 16F, ISOFORM E-RELATED"/>
    <property type="match status" value="1"/>
</dbReference>
<feature type="compositionally biased region" description="Low complexity" evidence="2">
    <location>
        <begin position="79"/>
        <end position="96"/>
    </location>
</feature>
<dbReference type="PROSITE" id="PS50195">
    <property type="entry name" value="PX"/>
    <property type="match status" value="1"/>
</dbReference>
<dbReference type="InterPro" id="IPR036871">
    <property type="entry name" value="PX_dom_sf"/>
</dbReference>
<dbReference type="PROSITE" id="PS50003">
    <property type="entry name" value="PH_DOMAIN"/>
    <property type="match status" value="1"/>
</dbReference>
<feature type="region of interest" description="Disordered" evidence="2">
    <location>
        <begin position="439"/>
        <end position="480"/>
    </location>
</feature>
<evidence type="ECO:0008006" key="8">
    <source>
        <dbReference type="Google" id="ProtNLM"/>
    </source>
</evidence>
<dbReference type="AlphaFoldDB" id="A0A1X2HIK5"/>
<feature type="domain" description="PX" evidence="4">
    <location>
        <begin position="209"/>
        <end position="326"/>
    </location>
</feature>
<dbReference type="SMART" id="SM00233">
    <property type="entry name" value="PH"/>
    <property type="match status" value="1"/>
</dbReference>
<feature type="compositionally biased region" description="Basic and acidic residues" evidence="2">
    <location>
        <begin position="470"/>
        <end position="480"/>
    </location>
</feature>
<accession>A0A1X2HIK5</accession>
<evidence type="ECO:0000259" key="3">
    <source>
        <dbReference type="PROSITE" id="PS50003"/>
    </source>
</evidence>
<evidence type="ECO:0000313" key="7">
    <source>
        <dbReference type="Proteomes" id="UP000242180"/>
    </source>
</evidence>
<dbReference type="OrthoDB" id="185175at2759"/>
<feature type="compositionally biased region" description="Low complexity" evidence="2">
    <location>
        <begin position="447"/>
        <end position="469"/>
    </location>
</feature>
<dbReference type="Gene3D" id="1.10.555.10">
    <property type="entry name" value="Rho GTPase activation protein"/>
    <property type="match status" value="1"/>
</dbReference>
<dbReference type="GO" id="GO:0005737">
    <property type="term" value="C:cytoplasm"/>
    <property type="evidence" value="ECO:0007669"/>
    <property type="project" value="TreeGrafter"/>
</dbReference>
<dbReference type="GO" id="GO:0005096">
    <property type="term" value="F:GTPase activator activity"/>
    <property type="evidence" value="ECO:0007669"/>
    <property type="project" value="UniProtKB-KW"/>
</dbReference>
<evidence type="ECO:0000256" key="1">
    <source>
        <dbReference type="ARBA" id="ARBA00022468"/>
    </source>
</evidence>
<keyword evidence="7" id="KW-1185">Reference proteome</keyword>
<dbReference type="OMA" id="MANIHIK"/>
<dbReference type="Proteomes" id="UP000242180">
    <property type="component" value="Unassembled WGS sequence"/>
</dbReference>
<gene>
    <name evidence="6" type="ORF">BCR43DRAFT_455175</name>
</gene>
<dbReference type="InParanoid" id="A0A1X2HIK5"/>
<dbReference type="InterPro" id="IPR000198">
    <property type="entry name" value="RhoGAP_dom"/>
</dbReference>
<dbReference type="InterPro" id="IPR050729">
    <property type="entry name" value="Rho-GAP"/>
</dbReference>
<feature type="region of interest" description="Disordered" evidence="2">
    <location>
        <begin position="540"/>
        <end position="586"/>
    </location>
</feature>
<feature type="region of interest" description="Disordered" evidence="2">
    <location>
        <begin position="503"/>
        <end position="527"/>
    </location>
</feature>